<dbReference type="PANTHER" id="PTHR13538:SF4">
    <property type="entry name" value="N-ALPHA-ACETYLTRANSFERASE 80"/>
    <property type="match status" value="1"/>
</dbReference>
<proteinExistence type="predicted"/>
<feature type="region of interest" description="Disordered" evidence="1">
    <location>
        <begin position="70"/>
        <end position="98"/>
    </location>
</feature>
<feature type="compositionally biased region" description="Pro residues" evidence="1">
    <location>
        <begin position="87"/>
        <end position="98"/>
    </location>
</feature>
<dbReference type="PROSITE" id="PS51186">
    <property type="entry name" value="GNAT"/>
    <property type="match status" value="1"/>
</dbReference>
<dbReference type="AlphaFoldDB" id="A0A8S3X638"/>
<comment type="caution">
    <text evidence="3">The sequence shown here is derived from an EMBL/GenBank/DDBJ whole genome shotgun (WGS) entry which is preliminary data.</text>
</comment>
<evidence type="ECO:0000259" key="2">
    <source>
        <dbReference type="PROSITE" id="PS51186"/>
    </source>
</evidence>
<gene>
    <name evidence="3" type="ORF">PAPOLLO_LOCUS14376</name>
</gene>
<evidence type="ECO:0000256" key="1">
    <source>
        <dbReference type="SAM" id="MobiDB-lite"/>
    </source>
</evidence>
<evidence type="ECO:0000313" key="4">
    <source>
        <dbReference type="Proteomes" id="UP000691718"/>
    </source>
</evidence>
<dbReference type="EMBL" id="CAJQZP010000975">
    <property type="protein sequence ID" value="CAG5004361.1"/>
    <property type="molecule type" value="Genomic_DNA"/>
</dbReference>
<keyword evidence="4" id="KW-1185">Reference proteome</keyword>
<evidence type="ECO:0000313" key="3">
    <source>
        <dbReference type="EMBL" id="CAG5004361.1"/>
    </source>
</evidence>
<name>A0A8S3X638_PARAO</name>
<dbReference type="OrthoDB" id="329272at2759"/>
<organism evidence="3 4">
    <name type="scientific">Parnassius apollo</name>
    <name type="common">Apollo butterfly</name>
    <name type="synonym">Papilio apollo</name>
    <dbReference type="NCBI Taxonomy" id="110799"/>
    <lineage>
        <taxon>Eukaryota</taxon>
        <taxon>Metazoa</taxon>
        <taxon>Ecdysozoa</taxon>
        <taxon>Arthropoda</taxon>
        <taxon>Hexapoda</taxon>
        <taxon>Insecta</taxon>
        <taxon>Pterygota</taxon>
        <taxon>Neoptera</taxon>
        <taxon>Endopterygota</taxon>
        <taxon>Lepidoptera</taxon>
        <taxon>Glossata</taxon>
        <taxon>Ditrysia</taxon>
        <taxon>Papilionoidea</taxon>
        <taxon>Papilionidae</taxon>
        <taxon>Parnassiinae</taxon>
        <taxon>Parnassini</taxon>
        <taxon>Parnassius</taxon>
        <taxon>Parnassius</taxon>
    </lineage>
</organism>
<dbReference type="Pfam" id="PF00583">
    <property type="entry name" value="Acetyltransf_1"/>
    <property type="match status" value="1"/>
</dbReference>
<accession>A0A8S3X638</accession>
<dbReference type="PANTHER" id="PTHR13538">
    <property type="entry name" value="N-ACETYLTRANSFERASE 6"/>
    <property type="match status" value="1"/>
</dbReference>
<dbReference type="GO" id="GO:0005737">
    <property type="term" value="C:cytoplasm"/>
    <property type="evidence" value="ECO:0007669"/>
    <property type="project" value="TreeGrafter"/>
</dbReference>
<protein>
    <submittedName>
        <fullName evidence="3">(apollo) hypothetical protein</fullName>
    </submittedName>
</protein>
<dbReference type="InterPro" id="IPR039840">
    <property type="entry name" value="NAA80"/>
</dbReference>
<reference evidence="3" key="1">
    <citation type="submission" date="2021-04" db="EMBL/GenBank/DDBJ databases">
        <authorList>
            <person name="Tunstrom K."/>
        </authorList>
    </citation>
    <scope>NUCLEOTIDE SEQUENCE</scope>
</reference>
<dbReference type="GO" id="GO:0008080">
    <property type="term" value="F:N-acetyltransferase activity"/>
    <property type="evidence" value="ECO:0007669"/>
    <property type="project" value="InterPro"/>
</dbReference>
<dbReference type="Proteomes" id="UP000691718">
    <property type="component" value="Unassembled WGS sequence"/>
</dbReference>
<dbReference type="GO" id="GO:1905502">
    <property type="term" value="F:acetyl-CoA binding"/>
    <property type="evidence" value="ECO:0007669"/>
    <property type="project" value="TreeGrafter"/>
</dbReference>
<dbReference type="InterPro" id="IPR000182">
    <property type="entry name" value="GNAT_dom"/>
</dbReference>
<feature type="domain" description="N-acetyltransferase" evidence="2">
    <location>
        <begin position="1"/>
        <end position="65"/>
    </location>
</feature>
<sequence>MRGKKLGTFLMNKVEEYCKKMLRLEMVHLSTKGQEDFYSKLGYVICPPISIYGNYTPIFVSSNMDNQNDGAISKANIDTDDMTLHQSPPPPPPPPPMPKCDIIKKDNSLKSNKTFMFKYLL</sequence>